<keyword evidence="1" id="KW-1133">Transmembrane helix</keyword>
<gene>
    <name evidence="2" type="ORF">EOE65_09985</name>
</gene>
<dbReference type="RefSeq" id="WP_127694172.1">
    <property type="nucleotide sequence ID" value="NZ_SACQ01000004.1"/>
</dbReference>
<keyword evidence="1" id="KW-0812">Transmembrane</keyword>
<dbReference type="EMBL" id="SACQ01000004">
    <property type="protein sequence ID" value="RVU30636.1"/>
    <property type="molecule type" value="Genomic_DNA"/>
</dbReference>
<dbReference type="Pfam" id="PF19659">
    <property type="entry name" value="DUF6162"/>
    <property type="match status" value="1"/>
</dbReference>
<accession>A0A437Q837</accession>
<evidence type="ECO:0000256" key="1">
    <source>
        <dbReference type="SAM" id="Phobius"/>
    </source>
</evidence>
<name>A0A437Q837_9GAMM</name>
<proteinExistence type="predicted"/>
<sequence length="164" mass="18323">MSSNSPQLTIEVIAPDNGGRETLWVTLTIVLMVILAFIGIKLNRAAPAAQVQHIGLSIEAKRVLTDLRNAADEIQFSAEGTNYPSITELQRWELPPFAKTPGVISQYVWDKVEHDCYLGVSQQEGSPHFMLLLDGEPHIYWSTDTAPVTDCHQNLDWIKDKPRA</sequence>
<keyword evidence="3" id="KW-1185">Reference proteome</keyword>
<dbReference type="Proteomes" id="UP000282818">
    <property type="component" value="Unassembled WGS sequence"/>
</dbReference>
<dbReference type="InterPro" id="IPR046160">
    <property type="entry name" value="DUF6162"/>
</dbReference>
<feature type="transmembrane region" description="Helical" evidence="1">
    <location>
        <begin position="22"/>
        <end position="40"/>
    </location>
</feature>
<evidence type="ECO:0000313" key="3">
    <source>
        <dbReference type="Proteomes" id="UP000282818"/>
    </source>
</evidence>
<evidence type="ECO:0000313" key="2">
    <source>
        <dbReference type="EMBL" id="RVU30636.1"/>
    </source>
</evidence>
<protein>
    <submittedName>
        <fullName evidence="2">Uncharacterized protein</fullName>
    </submittedName>
</protein>
<comment type="caution">
    <text evidence="2">The sequence shown here is derived from an EMBL/GenBank/DDBJ whole genome shotgun (WGS) entry which is preliminary data.</text>
</comment>
<organism evidence="2 3">
    <name type="scientific">Neptunomonas marina</name>
    <dbReference type="NCBI Taxonomy" id="1815562"/>
    <lineage>
        <taxon>Bacteria</taxon>
        <taxon>Pseudomonadati</taxon>
        <taxon>Pseudomonadota</taxon>
        <taxon>Gammaproteobacteria</taxon>
        <taxon>Oceanospirillales</taxon>
        <taxon>Oceanospirillaceae</taxon>
        <taxon>Neptunomonas</taxon>
    </lineage>
</organism>
<keyword evidence="1" id="KW-0472">Membrane</keyword>
<dbReference type="AlphaFoldDB" id="A0A437Q837"/>
<reference evidence="2 3" key="1">
    <citation type="submission" date="2019-01" db="EMBL/GenBank/DDBJ databases">
        <authorList>
            <person name="Chen W.-M."/>
        </authorList>
    </citation>
    <scope>NUCLEOTIDE SEQUENCE [LARGE SCALE GENOMIC DNA]</scope>
    <source>
        <strain evidence="2 3">HPM-16</strain>
    </source>
</reference>